<accession>A0A7X3G4K1</accession>
<dbReference type="SUPFAM" id="SSF55729">
    <property type="entry name" value="Acyl-CoA N-acyltransferases (Nat)"/>
    <property type="match status" value="1"/>
</dbReference>
<dbReference type="InterPro" id="IPR016181">
    <property type="entry name" value="Acyl_CoA_acyltransferase"/>
</dbReference>
<dbReference type="InterPro" id="IPR053144">
    <property type="entry name" value="Acetyltransferase_Butenolide"/>
</dbReference>
<dbReference type="EMBL" id="WSES01000009">
    <property type="protein sequence ID" value="MVW63418.1"/>
    <property type="molecule type" value="Genomic_DNA"/>
</dbReference>
<dbReference type="GO" id="GO:0016747">
    <property type="term" value="F:acyltransferase activity, transferring groups other than amino-acyl groups"/>
    <property type="evidence" value="ECO:0007669"/>
    <property type="project" value="InterPro"/>
</dbReference>
<organism evidence="2 3">
    <name type="scientific">Massilia cellulosiltytica</name>
    <dbReference type="NCBI Taxonomy" id="2683234"/>
    <lineage>
        <taxon>Bacteria</taxon>
        <taxon>Pseudomonadati</taxon>
        <taxon>Pseudomonadota</taxon>
        <taxon>Betaproteobacteria</taxon>
        <taxon>Burkholderiales</taxon>
        <taxon>Oxalobacteraceae</taxon>
        <taxon>Telluria group</taxon>
        <taxon>Massilia</taxon>
    </lineage>
</organism>
<keyword evidence="3" id="KW-1185">Reference proteome</keyword>
<reference evidence="2 3" key="1">
    <citation type="submission" date="2019-12" db="EMBL/GenBank/DDBJ databases">
        <authorList>
            <person name="Li C."/>
            <person name="Zhao J."/>
        </authorList>
    </citation>
    <scope>NUCLEOTIDE SEQUENCE [LARGE SCALE GENOMIC DNA]</scope>
    <source>
        <strain evidence="2 3">NEAU-DD11</strain>
    </source>
</reference>
<name>A0A7X3G4K1_9BURK</name>
<dbReference type="AlphaFoldDB" id="A0A7X3G4K1"/>
<keyword evidence="2" id="KW-0808">Transferase</keyword>
<gene>
    <name evidence="2" type="ORF">GPY61_26185</name>
</gene>
<evidence type="ECO:0000313" key="3">
    <source>
        <dbReference type="Proteomes" id="UP000443353"/>
    </source>
</evidence>
<feature type="domain" description="N-acetyltransferase" evidence="1">
    <location>
        <begin position="7"/>
        <end position="148"/>
    </location>
</feature>
<dbReference type="RefSeq" id="WP_160410344.1">
    <property type="nucleotide sequence ID" value="NZ_WSES01000009.1"/>
</dbReference>
<dbReference type="PROSITE" id="PS51186">
    <property type="entry name" value="GNAT"/>
    <property type="match status" value="1"/>
</dbReference>
<dbReference type="InterPro" id="IPR000182">
    <property type="entry name" value="GNAT_dom"/>
</dbReference>
<sequence>MLNWTKDNYLVSTDDSLLQLDVIHQNLTRTTWAAGIDEATVRNAIAHSLNFGLYDDGRQIGYARFITDRATFAYMADVFVIEAYRGKGLGRWLVECMLAYPGVERYRRLLLATTSAPWLYEKLGFTTPDNPKLFWHINRPGIYRQRPE</sequence>
<dbReference type="PANTHER" id="PTHR43233:SF1">
    <property type="entry name" value="FAMILY N-ACETYLTRANSFERASE, PUTATIVE (AFU_ORTHOLOGUE AFUA_6G03350)-RELATED"/>
    <property type="match status" value="1"/>
</dbReference>
<dbReference type="Proteomes" id="UP000443353">
    <property type="component" value="Unassembled WGS sequence"/>
</dbReference>
<proteinExistence type="predicted"/>
<dbReference type="Gene3D" id="3.40.630.30">
    <property type="match status" value="1"/>
</dbReference>
<dbReference type="CDD" id="cd04301">
    <property type="entry name" value="NAT_SF"/>
    <property type="match status" value="1"/>
</dbReference>
<comment type="caution">
    <text evidence="2">The sequence shown here is derived from an EMBL/GenBank/DDBJ whole genome shotgun (WGS) entry which is preliminary data.</text>
</comment>
<evidence type="ECO:0000313" key="2">
    <source>
        <dbReference type="EMBL" id="MVW63418.1"/>
    </source>
</evidence>
<dbReference type="PANTHER" id="PTHR43233">
    <property type="entry name" value="FAMILY N-ACETYLTRANSFERASE, PUTATIVE (AFU_ORTHOLOGUE AFUA_6G03350)-RELATED"/>
    <property type="match status" value="1"/>
</dbReference>
<dbReference type="Pfam" id="PF13508">
    <property type="entry name" value="Acetyltransf_7"/>
    <property type="match status" value="1"/>
</dbReference>
<evidence type="ECO:0000259" key="1">
    <source>
        <dbReference type="PROSITE" id="PS51186"/>
    </source>
</evidence>
<protein>
    <submittedName>
        <fullName evidence="2">GNAT family N-acetyltransferase</fullName>
    </submittedName>
</protein>